<accession>A0AAV2TYT0</accession>
<dbReference type="SMART" id="SM00249">
    <property type="entry name" value="PHD"/>
    <property type="match status" value="1"/>
</dbReference>
<feature type="compositionally biased region" description="Polar residues" evidence="5">
    <location>
        <begin position="1895"/>
        <end position="1909"/>
    </location>
</feature>
<name>A0AAV2TYT0_CALDB</name>
<dbReference type="CDD" id="cd10529">
    <property type="entry name" value="SET_SETD5-like"/>
    <property type="match status" value="1"/>
</dbReference>
<dbReference type="PROSITE" id="PS50280">
    <property type="entry name" value="SET"/>
    <property type="match status" value="1"/>
</dbReference>
<dbReference type="Gene3D" id="2.170.270.10">
    <property type="entry name" value="SET domain"/>
    <property type="match status" value="1"/>
</dbReference>
<feature type="region of interest" description="Disordered" evidence="5">
    <location>
        <begin position="36"/>
        <end position="57"/>
    </location>
</feature>
<keyword evidence="4" id="KW-0156">Chromatin regulator</keyword>
<organism evidence="7 8">
    <name type="scientific">Calicophoron daubneyi</name>
    <name type="common">Rumen fluke</name>
    <name type="synonym">Paramphistomum daubneyi</name>
    <dbReference type="NCBI Taxonomy" id="300641"/>
    <lineage>
        <taxon>Eukaryota</taxon>
        <taxon>Metazoa</taxon>
        <taxon>Spiralia</taxon>
        <taxon>Lophotrochozoa</taxon>
        <taxon>Platyhelminthes</taxon>
        <taxon>Trematoda</taxon>
        <taxon>Digenea</taxon>
        <taxon>Plagiorchiida</taxon>
        <taxon>Pronocephalata</taxon>
        <taxon>Paramphistomoidea</taxon>
        <taxon>Paramphistomidae</taxon>
        <taxon>Calicophoron</taxon>
    </lineage>
</organism>
<feature type="compositionally biased region" description="Polar residues" evidence="5">
    <location>
        <begin position="1539"/>
        <end position="1566"/>
    </location>
</feature>
<feature type="compositionally biased region" description="Polar residues" evidence="5">
    <location>
        <begin position="1443"/>
        <end position="1470"/>
    </location>
</feature>
<evidence type="ECO:0000256" key="5">
    <source>
        <dbReference type="SAM" id="MobiDB-lite"/>
    </source>
</evidence>
<feature type="compositionally biased region" description="Basic residues" evidence="5">
    <location>
        <begin position="902"/>
        <end position="914"/>
    </location>
</feature>
<dbReference type="InterPro" id="IPR001965">
    <property type="entry name" value="Znf_PHD"/>
</dbReference>
<feature type="region of interest" description="Disordered" evidence="5">
    <location>
        <begin position="1529"/>
        <end position="1585"/>
    </location>
</feature>
<dbReference type="GO" id="GO:0008270">
    <property type="term" value="F:zinc ion binding"/>
    <property type="evidence" value="ECO:0007669"/>
    <property type="project" value="UniProtKB-KW"/>
</dbReference>
<dbReference type="Proteomes" id="UP001497525">
    <property type="component" value="Unassembled WGS sequence"/>
</dbReference>
<dbReference type="EMBL" id="CAXLJL010000933">
    <property type="protein sequence ID" value="CAL5141679.1"/>
    <property type="molecule type" value="Genomic_DNA"/>
</dbReference>
<feature type="compositionally biased region" description="Basic and acidic residues" evidence="5">
    <location>
        <begin position="1138"/>
        <end position="1155"/>
    </location>
</feature>
<dbReference type="Pfam" id="PF00856">
    <property type="entry name" value="SET"/>
    <property type="match status" value="1"/>
</dbReference>
<feature type="compositionally biased region" description="Basic and acidic residues" evidence="5">
    <location>
        <begin position="1275"/>
        <end position="1284"/>
    </location>
</feature>
<dbReference type="SUPFAM" id="SSF57903">
    <property type="entry name" value="FYVE/PHD zinc finger"/>
    <property type="match status" value="1"/>
</dbReference>
<evidence type="ECO:0000256" key="2">
    <source>
        <dbReference type="ARBA" id="ARBA00022771"/>
    </source>
</evidence>
<comment type="caution">
    <text evidence="7">The sequence shown here is derived from an EMBL/GenBank/DDBJ whole genome shotgun (WGS) entry which is preliminary data.</text>
</comment>
<feature type="region of interest" description="Disordered" evidence="5">
    <location>
        <begin position="1847"/>
        <end position="1909"/>
    </location>
</feature>
<evidence type="ECO:0000256" key="4">
    <source>
        <dbReference type="ARBA" id="ARBA00022853"/>
    </source>
</evidence>
<evidence type="ECO:0000313" key="8">
    <source>
        <dbReference type="Proteomes" id="UP001497525"/>
    </source>
</evidence>
<feature type="region of interest" description="Disordered" evidence="5">
    <location>
        <begin position="1407"/>
        <end position="1472"/>
    </location>
</feature>
<dbReference type="PROSITE" id="PS01359">
    <property type="entry name" value="ZF_PHD_1"/>
    <property type="match status" value="1"/>
</dbReference>
<feature type="compositionally biased region" description="Acidic residues" evidence="5">
    <location>
        <begin position="1036"/>
        <end position="1045"/>
    </location>
</feature>
<feature type="compositionally biased region" description="Pro residues" evidence="5">
    <location>
        <begin position="2027"/>
        <end position="2040"/>
    </location>
</feature>
<feature type="region of interest" description="Disordered" evidence="5">
    <location>
        <begin position="895"/>
        <end position="1155"/>
    </location>
</feature>
<evidence type="ECO:0000256" key="1">
    <source>
        <dbReference type="ARBA" id="ARBA00022723"/>
    </source>
</evidence>
<feature type="compositionally biased region" description="Polar residues" evidence="5">
    <location>
        <begin position="1233"/>
        <end position="1246"/>
    </location>
</feature>
<feature type="compositionally biased region" description="Basic and acidic residues" evidence="5">
    <location>
        <begin position="1178"/>
        <end position="1189"/>
    </location>
</feature>
<dbReference type="InterPro" id="IPR001214">
    <property type="entry name" value="SET_dom"/>
</dbReference>
<feature type="compositionally biased region" description="Acidic residues" evidence="5">
    <location>
        <begin position="45"/>
        <end position="57"/>
    </location>
</feature>
<evidence type="ECO:0000313" key="7">
    <source>
        <dbReference type="EMBL" id="CAL5141679.1"/>
    </source>
</evidence>
<feature type="region of interest" description="Disordered" evidence="5">
    <location>
        <begin position="2001"/>
        <end position="2069"/>
    </location>
</feature>
<evidence type="ECO:0000256" key="3">
    <source>
        <dbReference type="ARBA" id="ARBA00022833"/>
    </source>
</evidence>
<feature type="compositionally biased region" description="Polar residues" evidence="5">
    <location>
        <begin position="1202"/>
        <end position="1219"/>
    </location>
</feature>
<reference evidence="7" key="1">
    <citation type="submission" date="2024-06" db="EMBL/GenBank/DDBJ databases">
        <authorList>
            <person name="Liu X."/>
            <person name="Lenzi L."/>
            <person name="Haldenby T S."/>
            <person name="Uol C."/>
        </authorList>
    </citation>
    <scope>NUCLEOTIDE SEQUENCE</scope>
</reference>
<dbReference type="PANTHER" id="PTHR46462">
    <property type="entry name" value="UPSET, ISOFORM A"/>
    <property type="match status" value="1"/>
</dbReference>
<feature type="compositionally biased region" description="Low complexity" evidence="5">
    <location>
        <begin position="578"/>
        <end position="593"/>
    </location>
</feature>
<feature type="compositionally biased region" description="Low complexity" evidence="5">
    <location>
        <begin position="1407"/>
        <end position="1421"/>
    </location>
</feature>
<dbReference type="SUPFAM" id="SSF82199">
    <property type="entry name" value="SET domain"/>
    <property type="match status" value="1"/>
</dbReference>
<dbReference type="GO" id="GO:0034967">
    <property type="term" value="C:Set3 complex"/>
    <property type="evidence" value="ECO:0007669"/>
    <property type="project" value="TreeGrafter"/>
</dbReference>
<dbReference type="InterPro" id="IPR013083">
    <property type="entry name" value="Znf_RING/FYVE/PHD"/>
</dbReference>
<dbReference type="GO" id="GO:0006325">
    <property type="term" value="P:chromatin organization"/>
    <property type="evidence" value="ECO:0007669"/>
    <property type="project" value="UniProtKB-KW"/>
</dbReference>
<dbReference type="GO" id="GO:0070210">
    <property type="term" value="C:Rpd3L-Expanded complex"/>
    <property type="evidence" value="ECO:0007669"/>
    <property type="project" value="TreeGrafter"/>
</dbReference>
<keyword evidence="3" id="KW-0862">Zinc</keyword>
<dbReference type="PANTHER" id="PTHR46462:SF3">
    <property type="entry name" value="UPSET, ISOFORM A"/>
    <property type="match status" value="1"/>
</dbReference>
<feature type="compositionally biased region" description="Polar residues" evidence="5">
    <location>
        <begin position="969"/>
        <end position="981"/>
    </location>
</feature>
<sequence>MLGLAPHADLMDTLIYPSHYAVSLNLPVTNRRINGLRARSPEPDPILEDTPDAPDDNVDYTVYPPDVGQNLIVDELGREVAICDTPSKHAKRVLCSFSSQSVLDGSDPDDYPFHAVSYGETGNSMGLPYNDHNYASTKPQPPAVSSEDEDRLSLLAKLALAKDDKQTEHFTAGQRRMQNTSGLGLIITSDEVTNNATYPRPPGSGAAHITPSYNTTRYQSASCSSDNRSLISTVPSSLIATNTRLPNGGSHAYVLTSPRQMSSPPLQVHKVSSSLTPHIVLRTGMPGLQINTTNQGHRPSNSGSSESSSIIRCPCGSAHSEGYLIQCEKCRACQHAECVLPSNSTRISSPYICDRCSPRQSHPLPVQRHKLASLVGTTATPTSGIRISRATTLGTGSTSARIFVTTPGICSTPSRQLHVCLPSANTLAAGRSGQTEFSILSSNGERGPGTRYFAPRSNSLICHSQPVRSSKRKQDLVNLTGVNSGLECLSNNSVSEDLNDLSAVQSSFASGTASMGCADVQATTAGISTPVSEQKPAVTMNQDLPVQSTGSSLQRLLMQYADQANNQSTETAELQRASPPSSTMSSESPNSSPIDGYEEASRLRLSERLNHKLADLLPSIVSSPILDDPDGYFKEEIPPRLSSLQRCSVVSFDFNRKGLVAAEDLYPGEPIIEYRGFCMLASEYNEMYDYRKHYNPFVLFYDTWAKLHLCVDARKYGNEARFIRRSCTANCQVRHSFSPFDDLAPGRTPGIRLIIFATRPISKSTELTLPFDFDFTTCRYLVRCACSRKACPVARWFRQNVHFGGNSLNSTSSSLLYSRKLPLCSRISGQNSRSRISSMHDNYSDILNEDYDQDEKQYPSRWSDDYLNEKSPPITSHLWPRRTFRRVSRARDSIPVPVNLSRPKRGRGRGRRRGTATSLLPNCRGSKAASRGRPSLNRPLSSIKRRRPAYVSGRARRRLRSSRIKSHDSSPSLSAVNSADEYSTESKKISSDKSFKREGGNTENDGDQLARSGFQKVSDFEDRNRQKSPVAHMDDSDVDTEPECESDFHSALSKHEQRRQSLSTVSNGGNESGLSQRPLRSKSATKVEGESDVGSLPLERELKRNSKPGKRSSFSSGDRAKRRHSTEGDVPNPPPKRVSNERENAKKKSREEIWMAEVLRRIERMEKKQLKHRNLSGEAERPRTESSSKEEEDDVLLPSPKSLRQSPTKRNMNLSNPPNLQEADFSPKDEIKQMNSSSECGLSSVITYPEEPVSPPTEPSEHEAKSLMDPCSGEPETRDEEKSRSSNSDNVNPMDMCTAVKCCQSRSPREEEDPDSLSNLTGLTLSDTSIPVSNEKVEPHTPVSRTRRRRSQAALLSDGLTPAPSEQRGSREDRWLKSQLRRIAELEVIKNRSPSTITKTELNDIVSSSDGISSESSDGPSKALKDVSNNDNSAHVEPCLDSPKTSNESETEGTPINETQNEQNCPSTHAESVGLSCTGDLKFSRFLRNDRRKNHTLISPDSKTLASHADSDADCELIVYRTREKDPLAKFSRGRSKDLNSAVQSTPSQENTPPVSSELEASQHQCASAPKHTLPSTRSAPRPTKKRWLSQALMEDDTDFLSSGLTATADAVTCERPAGRLTDPEDQSQIQQPPDATVSSTVCTVCPVNPKKRLISQFSELGGRLLNDSQQDLERNDLGISDVHQTEVESAKVPVPCDISQNEVFTDKNKPICDPLSCHSTPLPPKKATVKQQAEQMRLQEMRKVKVSLSEYRRRRGLSTVASTNASKIDKPVERRTFLAEKPAVSDKLDHLPQVLASPTRLLNELPKMYQQIHKPGKSDSYSIAPLQEILGTLPKNLDDLEPFISRESASDQVPDDKLTPTVEDAADGRGPRTPSEPPDDEDGVDLGNGVYVRQSDSSHNMSDQNSSAIESGNEITEHTVRSPEVNELGADLIRNQDEVRSVDIHPTRTLSTPLFPIIEEKVDADQIKEASSAFATQVMTKDPNQCCGNSPFYASYPRPEAHVRSHSDSAPVRLGSAMPRMDSPSSAPPPPPPPFPSFNPHPSVDFSLNRSDVDTTRRFPSSDAGSLDVGRKSDTMQYFIKRDQEIRQWQETRSYEWERKRSSHRHRNGHHRVGHERKLNQNFSGSLKQSLSGDRQLSRVTLGMSGQLNDVERTLSRLQDSLRAQLDQTRLALTPRLHAPNDVVPSLNGGFMFGESNELNRFPYEDVHRRERTGSSPSQLHYFD</sequence>
<evidence type="ECO:0000259" key="6">
    <source>
        <dbReference type="PROSITE" id="PS50280"/>
    </source>
</evidence>
<keyword evidence="1" id="KW-0479">Metal-binding</keyword>
<gene>
    <name evidence="7" type="ORF">CDAUBV1_LOCUS17007</name>
</gene>
<proteinExistence type="predicted"/>
<feature type="compositionally biased region" description="Basic and acidic residues" evidence="5">
    <location>
        <begin position="984"/>
        <end position="1000"/>
    </location>
</feature>
<dbReference type="InterPro" id="IPR019786">
    <property type="entry name" value="Zinc_finger_PHD-type_CS"/>
</dbReference>
<dbReference type="InterPro" id="IPR046341">
    <property type="entry name" value="SET_dom_sf"/>
</dbReference>
<feature type="region of interest" description="Disordered" evidence="5">
    <location>
        <begin position="565"/>
        <end position="598"/>
    </location>
</feature>
<feature type="compositionally biased region" description="Polar residues" evidence="5">
    <location>
        <begin position="1316"/>
        <end position="1332"/>
    </location>
</feature>
<feature type="compositionally biased region" description="Polar residues" evidence="5">
    <location>
        <begin position="1060"/>
        <end position="1075"/>
    </location>
</feature>
<keyword evidence="2" id="KW-0863">Zinc-finger</keyword>
<feature type="region of interest" description="Disordered" evidence="5">
    <location>
        <begin position="1167"/>
        <end position="1375"/>
    </location>
</feature>
<feature type="compositionally biased region" description="Basic residues" evidence="5">
    <location>
        <begin position="943"/>
        <end position="964"/>
    </location>
</feature>
<dbReference type="InterPro" id="IPR011011">
    <property type="entry name" value="Znf_FYVE_PHD"/>
</dbReference>
<protein>
    <recommendedName>
        <fullName evidence="6">SET domain-containing protein</fullName>
    </recommendedName>
</protein>
<dbReference type="SMART" id="SM00317">
    <property type="entry name" value="SET"/>
    <property type="match status" value="1"/>
</dbReference>
<feature type="domain" description="SET" evidence="6">
    <location>
        <begin position="645"/>
        <end position="772"/>
    </location>
</feature>
<dbReference type="Gene3D" id="3.30.40.10">
    <property type="entry name" value="Zinc/RING finger domain, C3HC4 (zinc finger)"/>
    <property type="match status" value="1"/>
</dbReference>
<dbReference type="GO" id="GO:0006355">
    <property type="term" value="P:regulation of DNA-templated transcription"/>
    <property type="evidence" value="ECO:0007669"/>
    <property type="project" value="TreeGrafter"/>
</dbReference>